<evidence type="ECO:0000256" key="3">
    <source>
        <dbReference type="ARBA" id="ARBA00022630"/>
    </source>
</evidence>
<dbReference type="RefSeq" id="WP_254296770.1">
    <property type="nucleotide sequence ID" value="NZ_JAMLDX010000025.1"/>
</dbReference>
<dbReference type="GO" id="GO:0046168">
    <property type="term" value="P:glycerol-3-phosphate catabolic process"/>
    <property type="evidence" value="ECO:0007669"/>
    <property type="project" value="TreeGrafter"/>
</dbReference>
<dbReference type="PRINTS" id="PR01001">
    <property type="entry name" value="FADG3PDH"/>
</dbReference>
<evidence type="ECO:0000256" key="5">
    <source>
        <dbReference type="ARBA" id="ARBA00023002"/>
    </source>
</evidence>
<dbReference type="PANTHER" id="PTHR11985:SF15">
    <property type="entry name" value="GLYCEROL-3-PHOSPHATE DEHYDROGENASE, MITOCHONDRIAL"/>
    <property type="match status" value="1"/>
</dbReference>
<evidence type="ECO:0000256" key="2">
    <source>
        <dbReference type="ARBA" id="ARBA00007330"/>
    </source>
</evidence>
<dbReference type="InterPro" id="IPR036188">
    <property type="entry name" value="FAD/NAD-bd_sf"/>
</dbReference>
<accession>A0A9X2HVP8</accession>
<evidence type="ECO:0000256" key="4">
    <source>
        <dbReference type="ARBA" id="ARBA00022827"/>
    </source>
</evidence>
<dbReference type="Pfam" id="PF01266">
    <property type="entry name" value="DAO"/>
    <property type="match status" value="1"/>
</dbReference>
<dbReference type="Gene3D" id="3.30.9.10">
    <property type="entry name" value="D-Amino Acid Oxidase, subunit A, domain 2"/>
    <property type="match status" value="1"/>
</dbReference>
<dbReference type="AlphaFoldDB" id="A0A9X2HVP8"/>
<dbReference type="InterPro" id="IPR038299">
    <property type="entry name" value="DAO_C_sf"/>
</dbReference>
<dbReference type="Pfam" id="PF16901">
    <property type="entry name" value="DAO_C"/>
    <property type="match status" value="1"/>
</dbReference>
<proteinExistence type="inferred from homology"/>
<evidence type="ECO:0000259" key="6">
    <source>
        <dbReference type="Pfam" id="PF01266"/>
    </source>
</evidence>
<dbReference type="NCBIfam" id="NF009906">
    <property type="entry name" value="PRK13369.1"/>
    <property type="match status" value="1"/>
</dbReference>
<dbReference type="PANTHER" id="PTHR11985">
    <property type="entry name" value="GLYCEROL-3-PHOSPHATE DEHYDROGENASE"/>
    <property type="match status" value="1"/>
</dbReference>
<name>A0A9X2HVP8_9SPHN</name>
<keyword evidence="4" id="KW-0274">FAD</keyword>
<feature type="domain" description="FAD dependent oxidoreductase" evidence="6">
    <location>
        <begin position="7"/>
        <end position="360"/>
    </location>
</feature>
<dbReference type="EC" id="1.1.5.3" evidence="8"/>
<evidence type="ECO:0000256" key="1">
    <source>
        <dbReference type="ARBA" id="ARBA00001974"/>
    </source>
</evidence>
<dbReference type="Gene3D" id="1.10.8.870">
    <property type="entry name" value="Alpha-glycerophosphate oxidase, cap domain"/>
    <property type="match status" value="1"/>
</dbReference>
<reference evidence="8" key="1">
    <citation type="submission" date="2022-05" db="EMBL/GenBank/DDBJ databases">
        <title>Sphingomonas sp. strain MG17 Genome sequencing and assembly.</title>
        <authorList>
            <person name="Kim I."/>
        </authorList>
    </citation>
    <scope>NUCLEOTIDE SEQUENCE</scope>
    <source>
        <strain evidence="8">MG17</strain>
    </source>
</reference>
<dbReference type="Gene3D" id="3.50.50.60">
    <property type="entry name" value="FAD/NAD(P)-binding domain"/>
    <property type="match status" value="1"/>
</dbReference>
<protein>
    <submittedName>
        <fullName evidence="8">Glycerol-3-phosphate dehydrogenase</fullName>
        <ecNumber evidence="8">1.1.5.3</ecNumber>
    </submittedName>
</protein>
<dbReference type="InterPro" id="IPR031656">
    <property type="entry name" value="DAO_C"/>
</dbReference>
<evidence type="ECO:0000313" key="8">
    <source>
        <dbReference type="EMBL" id="MCP3732885.1"/>
    </source>
</evidence>
<comment type="caution">
    <text evidence="8">The sequence shown here is derived from an EMBL/GenBank/DDBJ whole genome shotgun (WGS) entry which is preliminary data.</text>
</comment>
<dbReference type="GO" id="GO:0004368">
    <property type="term" value="F:glycerol-3-phosphate dehydrogenase (quinone) activity"/>
    <property type="evidence" value="ECO:0007669"/>
    <property type="project" value="UniProtKB-EC"/>
</dbReference>
<dbReference type="NCBIfam" id="NF008899">
    <property type="entry name" value="PRK12266.1"/>
    <property type="match status" value="1"/>
</dbReference>
<keyword evidence="5 8" id="KW-0560">Oxidoreductase</keyword>
<keyword evidence="9" id="KW-1185">Reference proteome</keyword>
<dbReference type="InterPro" id="IPR000447">
    <property type="entry name" value="G3P_DH_FAD-dep"/>
</dbReference>
<evidence type="ECO:0000313" key="9">
    <source>
        <dbReference type="Proteomes" id="UP001139451"/>
    </source>
</evidence>
<dbReference type="EMBL" id="JAMLDX010000025">
    <property type="protein sequence ID" value="MCP3732885.1"/>
    <property type="molecule type" value="Genomic_DNA"/>
</dbReference>
<dbReference type="Proteomes" id="UP001139451">
    <property type="component" value="Unassembled WGS sequence"/>
</dbReference>
<organism evidence="8 9">
    <name type="scientific">Sphingomonas tagetis</name>
    <dbReference type="NCBI Taxonomy" id="2949092"/>
    <lineage>
        <taxon>Bacteria</taxon>
        <taxon>Pseudomonadati</taxon>
        <taxon>Pseudomonadota</taxon>
        <taxon>Alphaproteobacteria</taxon>
        <taxon>Sphingomonadales</taxon>
        <taxon>Sphingomonadaceae</taxon>
        <taxon>Sphingomonas</taxon>
    </lineage>
</organism>
<dbReference type="InterPro" id="IPR006076">
    <property type="entry name" value="FAD-dep_OxRdtase"/>
</dbReference>
<sequence length="502" mass="54228">MTSADYDILIAGGGINGAAIARDAAGRGARVLLVEQDDLAAHTSSASTKLIHGGLRYLEQYAFRLVRESLAECERLLAAAPHLIRPLQFAVPHDRAMRPAWMMRAGLWLYDMLGLGSSLPRSRALKLPGSIYGAPLRTDAEKGFLYWDCRGDDSRLVVACAQDAAARGARIAGYTRLVQARREGGLWRAELLGRDGTAETVTARALVNATGAWADRLLGAATAKATGNRLRLVKGSHIVVPRLFEGEHAYLLQQPDGRIVFAIPFERRFTLVGTTDVPWDGAPDRVEIDAAETAYLCEAVNRWFARAIAPEDVVWRYAGVRALYDDAQANPSKISRDYVLAVDDAAGDAPILSVFGGKITTHRALAEHALDKLRAFLPELGPAWTGQAVLPGGDLGEAGLAGLIAGLAKRAPFLDTATIDRLAHSYGSRAFDVVGDARTGGDLGEQFGAGLSEREVRYLMAHEWARSADDILWRRSKLGLHVSPDEARKLAAWLDAAQLPLG</sequence>
<keyword evidence="3" id="KW-0285">Flavoprotein</keyword>
<comment type="similarity">
    <text evidence="2">Belongs to the FAD-dependent glycerol-3-phosphate dehydrogenase family.</text>
</comment>
<evidence type="ECO:0000259" key="7">
    <source>
        <dbReference type="Pfam" id="PF16901"/>
    </source>
</evidence>
<dbReference type="Gene3D" id="6.10.250.1890">
    <property type="match status" value="1"/>
</dbReference>
<gene>
    <name evidence="8" type="primary">glpD</name>
    <name evidence="8" type="ORF">M9978_20920</name>
</gene>
<comment type="cofactor">
    <cofactor evidence="1">
        <name>FAD</name>
        <dbReference type="ChEBI" id="CHEBI:57692"/>
    </cofactor>
</comment>
<feature type="domain" description="Alpha-glycerophosphate oxidase C-terminal" evidence="7">
    <location>
        <begin position="385"/>
        <end position="481"/>
    </location>
</feature>
<dbReference type="SUPFAM" id="SSF51905">
    <property type="entry name" value="FAD/NAD(P)-binding domain"/>
    <property type="match status" value="1"/>
</dbReference>